<proteinExistence type="predicted"/>
<evidence type="ECO:0000313" key="1">
    <source>
        <dbReference type="EMBL" id="CAG8656585.1"/>
    </source>
</evidence>
<evidence type="ECO:0000313" key="2">
    <source>
        <dbReference type="Proteomes" id="UP000789570"/>
    </source>
</evidence>
<dbReference type="Pfam" id="PF13489">
    <property type="entry name" value="Methyltransf_23"/>
    <property type="match status" value="1"/>
</dbReference>
<keyword evidence="2" id="KW-1185">Reference proteome</keyword>
<accession>A0A9N9H4R1</accession>
<gene>
    <name evidence="1" type="ORF">FCALED_LOCUS11337</name>
</gene>
<dbReference type="SUPFAM" id="SSF53335">
    <property type="entry name" value="S-adenosyl-L-methionine-dependent methyltransferases"/>
    <property type="match status" value="1"/>
</dbReference>
<comment type="caution">
    <text evidence="1">The sequence shown here is derived from an EMBL/GenBank/DDBJ whole genome shotgun (WGS) entry which is preliminary data.</text>
</comment>
<dbReference type="Proteomes" id="UP000789570">
    <property type="component" value="Unassembled WGS sequence"/>
</dbReference>
<sequence>MEFKNSTNNQVYDYVFRKIILSLKRGISIATSPTDFFSFNSRELMLSYLKSTLNSMFDSVSAAGTDTYEFNMLEIGSGSGEPIDWFFAKEFSHRKELQKIDYKVNIIEPNSRFIKLYKERINKYQHLIKLGMAYNGKVQDYYDENLSDEERSQLPSLPKDSLDFIDCMHMIYHLQNLVKFLYGLLKPGGAIFMVFIDSSESFLKINSSFHKEVLKNTEISSRMSQTVKARHELLYEKQILPTLQESEDSNSSSSTSHRTRPKVESYKMNTTYFAKTLADMAALGSASELLTCNEEPFDIRILEFVLDKLKSTALQDSDDAVKEINLCRSKRDEEDVWMVEHPQIICVIHKEVI</sequence>
<dbReference type="OrthoDB" id="2405035at2759"/>
<organism evidence="1 2">
    <name type="scientific">Funneliformis caledonium</name>
    <dbReference type="NCBI Taxonomy" id="1117310"/>
    <lineage>
        <taxon>Eukaryota</taxon>
        <taxon>Fungi</taxon>
        <taxon>Fungi incertae sedis</taxon>
        <taxon>Mucoromycota</taxon>
        <taxon>Glomeromycotina</taxon>
        <taxon>Glomeromycetes</taxon>
        <taxon>Glomerales</taxon>
        <taxon>Glomeraceae</taxon>
        <taxon>Funneliformis</taxon>
    </lineage>
</organism>
<name>A0A9N9H4R1_9GLOM</name>
<dbReference type="AlphaFoldDB" id="A0A9N9H4R1"/>
<protein>
    <submittedName>
        <fullName evidence="1">17748_t:CDS:1</fullName>
    </submittedName>
</protein>
<reference evidence="1" key="1">
    <citation type="submission" date="2021-06" db="EMBL/GenBank/DDBJ databases">
        <authorList>
            <person name="Kallberg Y."/>
            <person name="Tangrot J."/>
            <person name="Rosling A."/>
        </authorList>
    </citation>
    <scope>NUCLEOTIDE SEQUENCE</scope>
    <source>
        <strain evidence="1">UK204</strain>
    </source>
</reference>
<dbReference type="InterPro" id="IPR029063">
    <property type="entry name" value="SAM-dependent_MTases_sf"/>
</dbReference>
<dbReference type="Gene3D" id="3.40.50.150">
    <property type="entry name" value="Vaccinia Virus protein VP39"/>
    <property type="match status" value="1"/>
</dbReference>
<dbReference type="EMBL" id="CAJVPQ010004695">
    <property type="protein sequence ID" value="CAG8656585.1"/>
    <property type="molecule type" value="Genomic_DNA"/>
</dbReference>